<evidence type="ECO:0000256" key="1">
    <source>
        <dbReference type="ARBA" id="ARBA00004651"/>
    </source>
</evidence>
<keyword evidence="5 6" id="KW-0472">Membrane</keyword>
<dbReference type="GO" id="GO:0055085">
    <property type="term" value="P:transmembrane transport"/>
    <property type="evidence" value="ECO:0007669"/>
    <property type="project" value="InterPro"/>
</dbReference>
<keyword evidence="4 6" id="KW-1133">Transmembrane helix</keyword>
<feature type="transmembrane region" description="Helical" evidence="6">
    <location>
        <begin position="427"/>
        <end position="451"/>
    </location>
</feature>
<gene>
    <name evidence="7" type="ordered locus">AciPR4_2163</name>
</gene>
<protein>
    <submittedName>
        <fullName evidence="7">Permease YjgP/YjgQ family protein</fullName>
    </submittedName>
</protein>
<feature type="transmembrane region" description="Helical" evidence="6">
    <location>
        <begin position="313"/>
        <end position="332"/>
    </location>
</feature>
<dbReference type="STRING" id="401053.AciPR4_2163"/>
<dbReference type="InterPro" id="IPR030922">
    <property type="entry name" value="LptF"/>
</dbReference>
<dbReference type="NCBIfam" id="TIGR04407">
    <property type="entry name" value="LptF_YjgP"/>
    <property type="match status" value="1"/>
</dbReference>
<feature type="transmembrane region" description="Helical" evidence="6">
    <location>
        <begin position="727"/>
        <end position="747"/>
    </location>
</feature>
<evidence type="ECO:0000256" key="5">
    <source>
        <dbReference type="ARBA" id="ARBA00023136"/>
    </source>
</evidence>
<dbReference type="HOGENOM" id="CLU_354437_0_0_0"/>
<evidence type="ECO:0000256" key="6">
    <source>
        <dbReference type="SAM" id="Phobius"/>
    </source>
</evidence>
<dbReference type="PANTHER" id="PTHR33529:SF6">
    <property type="entry name" value="YJGP_YJGQ FAMILY PERMEASE"/>
    <property type="match status" value="1"/>
</dbReference>
<dbReference type="AlphaFoldDB" id="E8V8I6"/>
<feature type="transmembrane region" description="Helical" evidence="6">
    <location>
        <begin position="759"/>
        <end position="778"/>
    </location>
</feature>
<evidence type="ECO:0000256" key="4">
    <source>
        <dbReference type="ARBA" id="ARBA00022989"/>
    </source>
</evidence>
<dbReference type="RefSeq" id="WP_013568698.1">
    <property type="nucleotide sequence ID" value="NC_014963.1"/>
</dbReference>
<evidence type="ECO:0000256" key="2">
    <source>
        <dbReference type="ARBA" id="ARBA00022475"/>
    </source>
</evidence>
<comment type="subcellular location">
    <subcellularLocation>
        <location evidence="1">Cell membrane</location>
        <topology evidence="1">Multi-pass membrane protein</topology>
    </subcellularLocation>
</comment>
<dbReference type="OrthoDB" id="9780716at2"/>
<feature type="transmembrane region" description="Helical" evidence="6">
    <location>
        <begin position="338"/>
        <end position="359"/>
    </location>
</feature>
<name>E8V8I6_TERSS</name>
<dbReference type="EMBL" id="CP002467">
    <property type="protein sequence ID" value="ADV82965.1"/>
    <property type="molecule type" value="Genomic_DNA"/>
</dbReference>
<dbReference type="eggNOG" id="COG0795">
    <property type="taxonomic scope" value="Bacteria"/>
</dbReference>
<proteinExistence type="predicted"/>
<organism evidence="7 8">
    <name type="scientific">Terriglobus saanensis (strain ATCC BAA-1853 / DSM 23119 / SP1PR4)</name>
    <dbReference type="NCBI Taxonomy" id="401053"/>
    <lineage>
        <taxon>Bacteria</taxon>
        <taxon>Pseudomonadati</taxon>
        <taxon>Acidobacteriota</taxon>
        <taxon>Terriglobia</taxon>
        <taxon>Terriglobales</taxon>
        <taxon>Acidobacteriaceae</taxon>
        <taxon>Terriglobus</taxon>
    </lineage>
</organism>
<reference evidence="7 8" key="1">
    <citation type="journal article" date="2012" name="Stand. Genomic Sci.">
        <title>Complete genome sequence of Terriglobus saanensis type strain SP1PR4(T), an Acidobacteria from tundra soil.</title>
        <authorList>
            <person name="Rawat S.R."/>
            <person name="Mannisto M.K."/>
            <person name="Starovoytov V."/>
            <person name="Goodwin L."/>
            <person name="Nolan M."/>
            <person name="Hauser L."/>
            <person name="Land M."/>
            <person name="Davenport K.W."/>
            <person name="Woyke T."/>
            <person name="Haggblom M.M."/>
        </authorList>
    </citation>
    <scope>NUCLEOTIDE SEQUENCE</scope>
    <source>
        <strain evidence="8">ATCC BAA-1853 / DSM 23119 / SP1PR4</strain>
    </source>
</reference>
<dbReference type="Pfam" id="PF03739">
    <property type="entry name" value="LptF_LptG"/>
    <property type="match status" value="2"/>
</dbReference>
<accession>E8V8I6</accession>
<dbReference type="InterPro" id="IPR005495">
    <property type="entry name" value="LptG/LptF_permease"/>
</dbReference>
<keyword evidence="2" id="KW-1003">Cell membrane</keyword>
<keyword evidence="8" id="KW-1185">Reference proteome</keyword>
<keyword evidence="3 6" id="KW-0812">Transmembrane</keyword>
<feature type="transmembrane region" description="Helical" evidence="6">
    <location>
        <begin position="511"/>
        <end position="532"/>
    </location>
</feature>
<feature type="transmembrane region" description="Helical" evidence="6">
    <location>
        <begin position="701"/>
        <end position="720"/>
    </location>
</feature>
<dbReference type="PANTHER" id="PTHR33529">
    <property type="entry name" value="SLR0882 PROTEIN-RELATED"/>
    <property type="match status" value="1"/>
</dbReference>
<feature type="transmembrane region" description="Helical" evidence="6">
    <location>
        <begin position="471"/>
        <end position="490"/>
    </location>
</feature>
<dbReference type="GO" id="GO:0043190">
    <property type="term" value="C:ATP-binding cassette (ABC) transporter complex"/>
    <property type="evidence" value="ECO:0007669"/>
    <property type="project" value="InterPro"/>
</dbReference>
<evidence type="ECO:0000313" key="8">
    <source>
        <dbReference type="Proteomes" id="UP000006844"/>
    </source>
</evidence>
<sequence length="782" mass="86593">MRILTRYILREVVSHAMLGGALFTFVLFMQRDLGHILELAVRGSATPNDVGRILLYSLPATLTFTIPMTVLVGILLGLGRLSADSEVTAMRASGFGVMQFVRVVSMSTVVALLVGLVNSLYIAPKSTASLLRLENDLKSSQASFEVQPRVFYEDFKNYVLYVQDTQPSQGATIWKHVFLADLTQPATPYITTANQAVVAVGKQQTLRLHFMDGSTHQISPTDPNQYNISTFAENDVPMQAGQQEDIKLTRSDAPMAAMTAGQLWQAQPGPQRRAAMIELNRRLSYPIACVVLMLVGVPLGLSSRRGGKSTGFVLTIVLVFLYYFLSSVGVALAKQGKLHPVIGVWAANVLFGFAGVLLLRQMTIGTVALGRIASVGVWLQRVTASFLRSRKKGEGIKHALEGAAHRGRRLLHSRFPLLLDDYVMREFLTSLALVLSSFLVLSVVFSFFELIGDIIRNRTPLVTVGGYLLNLIPYMIYSLTPLCALIAVLVTVGGLNRSSELTAMKASGMSLYRIVAPIFVLAAVLAVGLFAFDDLYLPQANRRQEALRSEIKGKPAQTFLRPDRKWISGQEANGSPTRIFYYQFFDSDKDVFANLTVFEFQPGSFLLQRRIFATSARWNPQVQQWEMENGWQRTFNHESIATYQPFATSTFPEIHELPAYFKKESRPSQEMSYGDLSAYIHDLKQSGFDTMRLRVQLNHKIAYPLMTLVMAIFAVPFAMMMGKRGSLAGYATAIGMAIAYQLIASVFESMGNVNALPPMLAAWSVDLLFALGGTYLLLRTPT</sequence>
<feature type="transmembrane region" description="Helical" evidence="6">
    <location>
        <begin position="53"/>
        <end position="79"/>
    </location>
</feature>
<feature type="transmembrane region" description="Helical" evidence="6">
    <location>
        <begin position="283"/>
        <end position="301"/>
    </location>
</feature>
<dbReference type="GO" id="GO:0015920">
    <property type="term" value="P:lipopolysaccharide transport"/>
    <property type="evidence" value="ECO:0007669"/>
    <property type="project" value="TreeGrafter"/>
</dbReference>
<dbReference type="Proteomes" id="UP000006844">
    <property type="component" value="Chromosome"/>
</dbReference>
<evidence type="ECO:0000313" key="7">
    <source>
        <dbReference type="EMBL" id="ADV82965.1"/>
    </source>
</evidence>
<feature type="transmembrane region" description="Helical" evidence="6">
    <location>
        <begin position="100"/>
        <end position="123"/>
    </location>
</feature>
<feature type="transmembrane region" description="Helical" evidence="6">
    <location>
        <begin position="12"/>
        <end position="29"/>
    </location>
</feature>
<evidence type="ECO:0000256" key="3">
    <source>
        <dbReference type="ARBA" id="ARBA00022692"/>
    </source>
</evidence>
<dbReference type="KEGG" id="tsa:AciPR4_2163"/>